<gene>
    <name evidence="1" type="ORF">S01H1_15236</name>
</gene>
<proteinExistence type="predicted"/>
<reference evidence="1" key="1">
    <citation type="journal article" date="2014" name="Front. Microbiol.">
        <title>High frequency of phylogenetically diverse reductive dehalogenase-homologous genes in deep subseafloor sedimentary metagenomes.</title>
        <authorList>
            <person name="Kawai M."/>
            <person name="Futagami T."/>
            <person name="Toyoda A."/>
            <person name="Takaki Y."/>
            <person name="Nishi S."/>
            <person name="Hori S."/>
            <person name="Arai W."/>
            <person name="Tsubouchi T."/>
            <person name="Morono Y."/>
            <person name="Uchiyama I."/>
            <person name="Ito T."/>
            <person name="Fujiyama A."/>
            <person name="Inagaki F."/>
            <person name="Takami H."/>
        </authorList>
    </citation>
    <scope>NUCLEOTIDE SEQUENCE</scope>
    <source>
        <strain evidence="1">Expedition CK06-06</strain>
    </source>
</reference>
<accession>X0RS76</accession>
<dbReference type="EMBL" id="BARS01007949">
    <property type="protein sequence ID" value="GAF71699.1"/>
    <property type="molecule type" value="Genomic_DNA"/>
</dbReference>
<name>X0RS76_9ZZZZ</name>
<feature type="non-terminal residue" evidence="1">
    <location>
        <position position="1"/>
    </location>
</feature>
<evidence type="ECO:0000313" key="1">
    <source>
        <dbReference type="EMBL" id="GAF71699.1"/>
    </source>
</evidence>
<dbReference type="AlphaFoldDB" id="X0RS76"/>
<organism evidence="1">
    <name type="scientific">marine sediment metagenome</name>
    <dbReference type="NCBI Taxonomy" id="412755"/>
    <lineage>
        <taxon>unclassified sequences</taxon>
        <taxon>metagenomes</taxon>
        <taxon>ecological metagenomes</taxon>
    </lineage>
</organism>
<sequence>YSFASGLNGVTDIIFITADTDLIIELQDLIVSTLETQLDVYTETTLTDNGTTIVTTNRNGNSSNTATLTAFHTPTINVLGNLRYTTRWGTGNKSGAIRDGFPAVLIKDTVFHLRITSRAAGNNITHELYFTEDTE</sequence>
<protein>
    <submittedName>
        <fullName evidence="1">Uncharacterized protein</fullName>
    </submittedName>
</protein>
<comment type="caution">
    <text evidence="1">The sequence shown here is derived from an EMBL/GenBank/DDBJ whole genome shotgun (WGS) entry which is preliminary data.</text>
</comment>